<sequence>MDLREAAKTVAADVRESYPELSDREAVQYARETVTVESLDNSEGGHYDEWLRVLTAPGGDVDSVNL</sequence>
<evidence type="ECO:0000313" key="2">
    <source>
        <dbReference type="Proteomes" id="UP000248889"/>
    </source>
</evidence>
<dbReference type="RefSeq" id="WP_111502855.1">
    <property type="nucleotide sequence ID" value="NZ_QKYN01000077.1"/>
</dbReference>
<accession>A0A2X0K8G7</accession>
<keyword evidence="2" id="KW-1185">Reference proteome</keyword>
<gene>
    <name evidence="1" type="ORF">DN069_20435</name>
</gene>
<comment type="caution">
    <text evidence="1">The sequence shown here is derived from an EMBL/GenBank/DDBJ whole genome shotgun (WGS) entry which is preliminary data.</text>
</comment>
<organism evidence="1 2">
    <name type="scientific">Streptacidiphilus pinicola</name>
    <dbReference type="NCBI Taxonomy" id="2219663"/>
    <lineage>
        <taxon>Bacteria</taxon>
        <taxon>Bacillati</taxon>
        <taxon>Actinomycetota</taxon>
        <taxon>Actinomycetes</taxon>
        <taxon>Kitasatosporales</taxon>
        <taxon>Streptomycetaceae</taxon>
        <taxon>Streptacidiphilus</taxon>
    </lineage>
</organism>
<dbReference type="AlphaFoldDB" id="A0A2X0K8G7"/>
<proteinExistence type="predicted"/>
<evidence type="ECO:0000313" key="1">
    <source>
        <dbReference type="EMBL" id="RAG83809.1"/>
    </source>
</evidence>
<protein>
    <submittedName>
        <fullName evidence="1">Uncharacterized protein</fullName>
    </submittedName>
</protein>
<dbReference type="EMBL" id="QKYN01000077">
    <property type="protein sequence ID" value="RAG83809.1"/>
    <property type="molecule type" value="Genomic_DNA"/>
</dbReference>
<dbReference type="Proteomes" id="UP000248889">
    <property type="component" value="Unassembled WGS sequence"/>
</dbReference>
<reference evidence="1 2" key="1">
    <citation type="submission" date="2018-06" db="EMBL/GenBank/DDBJ databases">
        <title>Streptacidiphilus pinicola sp. nov., isolated from pine grove soil.</title>
        <authorList>
            <person name="Roh S.G."/>
            <person name="Park S."/>
            <person name="Kim M.-K."/>
            <person name="Yun B.-R."/>
            <person name="Park J."/>
            <person name="Kim M.J."/>
            <person name="Kim Y.S."/>
            <person name="Kim S.B."/>
        </authorList>
    </citation>
    <scope>NUCLEOTIDE SEQUENCE [LARGE SCALE GENOMIC DNA]</scope>
    <source>
        <strain evidence="1 2">MMS16-CNU450</strain>
    </source>
</reference>
<name>A0A2X0K8G7_9ACTN</name>